<evidence type="ECO:0000256" key="2">
    <source>
        <dbReference type="ARBA" id="ARBA00004687"/>
    </source>
</evidence>
<evidence type="ECO:0000256" key="7">
    <source>
        <dbReference type="ARBA" id="ARBA00022692"/>
    </source>
</evidence>
<evidence type="ECO:0000256" key="14">
    <source>
        <dbReference type="RuleBase" id="RU367138"/>
    </source>
</evidence>
<evidence type="ECO:0000256" key="13">
    <source>
        <dbReference type="ARBA" id="ARBA00024850"/>
    </source>
</evidence>
<feature type="transmembrane region" description="Helical" evidence="14">
    <location>
        <begin position="737"/>
        <end position="768"/>
    </location>
</feature>
<comment type="subcellular location">
    <subcellularLocation>
        <location evidence="1 14">Endoplasmic reticulum membrane</location>
        <topology evidence="1 14">Multi-pass membrane protein</topology>
    </subcellularLocation>
</comment>
<keyword evidence="12" id="KW-0961">Cell wall biogenesis/degradation</keyword>
<evidence type="ECO:0000256" key="3">
    <source>
        <dbReference type="ARBA" id="ARBA00008400"/>
    </source>
</evidence>
<evidence type="ECO:0000256" key="5">
    <source>
        <dbReference type="ARBA" id="ARBA00022502"/>
    </source>
</evidence>
<dbReference type="InterPro" id="IPR037671">
    <property type="entry name" value="PIGN_N"/>
</dbReference>
<evidence type="ECO:0000256" key="1">
    <source>
        <dbReference type="ARBA" id="ARBA00004477"/>
    </source>
</evidence>
<dbReference type="EC" id="2.-.-.-" evidence="14"/>
<dbReference type="OrthoDB" id="2748310at2759"/>
<feature type="transmembrane region" description="Helical" evidence="14">
    <location>
        <begin position="707"/>
        <end position="725"/>
    </location>
</feature>
<evidence type="ECO:0000256" key="6">
    <source>
        <dbReference type="ARBA" id="ARBA00022679"/>
    </source>
</evidence>
<dbReference type="GO" id="GO:0071555">
    <property type="term" value="P:cell wall organization"/>
    <property type="evidence" value="ECO:0007669"/>
    <property type="project" value="UniProtKB-KW"/>
</dbReference>
<keyword evidence="10 14" id="KW-0472">Membrane</keyword>
<comment type="caution">
    <text evidence="16">The sequence shown here is derived from an EMBL/GenBank/DDBJ whole genome shotgun (WGS) entry which is preliminary data.</text>
</comment>
<feature type="transmembrane region" description="Helical" evidence="14">
    <location>
        <begin position="447"/>
        <end position="469"/>
    </location>
</feature>
<dbReference type="GO" id="GO:0051377">
    <property type="term" value="F:mannose-ethanolamine phosphotransferase activity"/>
    <property type="evidence" value="ECO:0007669"/>
    <property type="project" value="UniProtKB-UniRule"/>
</dbReference>
<dbReference type="InterPro" id="IPR007070">
    <property type="entry name" value="GPI_EtnP_transferase_1"/>
</dbReference>
<feature type="transmembrane region" description="Helical" evidence="14">
    <location>
        <begin position="607"/>
        <end position="625"/>
    </location>
</feature>
<feature type="transmembrane region" description="Helical" evidence="14">
    <location>
        <begin position="578"/>
        <end position="595"/>
    </location>
</feature>
<proteinExistence type="inferred from homology"/>
<keyword evidence="6 14" id="KW-0808">Transferase</keyword>
<dbReference type="UniPathway" id="UPA00196"/>
<comment type="pathway">
    <text evidence="2 14">Glycolipid biosynthesis; glycosylphosphatidylinositol-anchor biosynthesis.</text>
</comment>
<dbReference type="PANTHER" id="PTHR12250:SF0">
    <property type="entry name" value="GPI ETHANOLAMINE PHOSPHATE TRANSFERASE 1"/>
    <property type="match status" value="1"/>
</dbReference>
<evidence type="ECO:0000259" key="15">
    <source>
        <dbReference type="Pfam" id="PF04987"/>
    </source>
</evidence>
<dbReference type="SUPFAM" id="SSF53649">
    <property type="entry name" value="Alkaline phosphatase-like"/>
    <property type="match status" value="1"/>
</dbReference>
<organism evidence="16 17">
    <name type="scientific">Ceratobasidium theobromae</name>
    <dbReference type="NCBI Taxonomy" id="1582974"/>
    <lineage>
        <taxon>Eukaryota</taxon>
        <taxon>Fungi</taxon>
        <taxon>Dikarya</taxon>
        <taxon>Basidiomycota</taxon>
        <taxon>Agaricomycotina</taxon>
        <taxon>Agaricomycetes</taxon>
        <taxon>Cantharellales</taxon>
        <taxon>Ceratobasidiaceae</taxon>
        <taxon>Ceratobasidium</taxon>
    </lineage>
</organism>
<dbReference type="InterPro" id="IPR017850">
    <property type="entry name" value="Alkaline_phosphatase_core_sf"/>
</dbReference>
<feature type="transmembrane region" description="Helical" evidence="14">
    <location>
        <begin position="939"/>
        <end position="963"/>
    </location>
</feature>
<comment type="similarity">
    <text evidence="3 14">Belongs to the PIGG/PIGN/PIGO family. PIGN subfamily.</text>
</comment>
<dbReference type="AlphaFoldDB" id="A0A5N5QJU2"/>
<dbReference type="GO" id="GO:0006506">
    <property type="term" value="P:GPI anchor biosynthetic process"/>
    <property type="evidence" value="ECO:0007669"/>
    <property type="project" value="UniProtKB-UniPathway"/>
</dbReference>
<evidence type="ECO:0000256" key="8">
    <source>
        <dbReference type="ARBA" id="ARBA00022824"/>
    </source>
</evidence>
<evidence type="ECO:0000256" key="4">
    <source>
        <dbReference type="ARBA" id="ARBA00020831"/>
    </source>
</evidence>
<keyword evidence="5 14" id="KW-0337">GPI-anchor biosynthesis</keyword>
<reference evidence="16 17" key="1">
    <citation type="journal article" date="2019" name="Fungal Biol. Biotechnol.">
        <title>Draft genome sequence of fastidious pathogen Ceratobasidium theobromae, which causes vascular-streak dieback in Theobroma cacao.</title>
        <authorList>
            <person name="Ali S.S."/>
            <person name="Asman A."/>
            <person name="Shao J."/>
            <person name="Firmansyah A.P."/>
            <person name="Susilo A.W."/>
            <person name="Rosmana A."/>
            <person name="McMahon P."/>
            <person name="Junaid M."/>
            <person name="Guest D."/>
            <person name="Kheng T.Y."/>
            <person name="Meinhardt L.W."/>
            <person name="Bailey B.A."/>
        </authorList>
    </citation>
    <scope>NUCLEOTIDE SEQUENCE [LARGE SCALE GENOMIC DNA]</scope>
    <source>
        <strain evidence="16 17">CT2</strain>
    </source>
</reference>
<keyword evidence="8 14" id="KW-0256">Endoplasmic reticulum</keyword>
<dbReference type="Gene3D" id="3.40.720.10">
    <property type="entry name" value="Alkaline Phosphatase, subunit A"/>
    <property type="match status" value="1"/>
</dbReference>
<evidence type="ECO:0000313" key="17">
    <source>
        <dbReference type="Proteomes" id="UP000383932"/>
    </source>
</evidence>
<dbReference type="FunFam" id="3.40.720.10:FF:000015">
    <property type="entry name" value="GPI ethanolamine phosphate transferase 1"/>
    <property type="match status" value="1"/>
</dbReference>
<protein>
    <recommendedName>
        <fullName evidence="4 14">GPI ethanolamine phosphate transferase 1</fullName>
        <ecNumber evidence="14">2.-.-.-</ecNumber>
    </recommendedName>
</protein>
<evidence type="ECO:0000313" key="16">
    <source>
        <dbReference type="EMBL" id="KAB5591758.1"/>
    </source>
</evidence>
<accession>A0A5N5QJU2</accession>
<feature type="transmembrane region" description="Helical" evidence="14">
    <location>
        <begin position="632"/>
        <end position="655"/>
    </location>
</feature>
<dbReference type="PANTHER" id="PTHR12250">
    <property type="entry name" value="PHOSPHATIDYLINOSITOL GLYCAN, CLASS N"/>
    <property type="match status" value="1"/>
</dbReference>
<dbReference type="InterPro" id="IPR017852">
    <property type="entry name" value="GPI_EtnP_transferase_1_C"/>
</dbReference>
<feature type="transmembrane region" description="Helical" evidence="14">
    <location>
        <begin position="906"/>
        <end position="927"/>
    </location>
</feature>
<evidence type="ECO:0000256" key="10">
    <source>
        <dbReference type="ARBA" id="ARBA00023136"/>
    </source>
</evidence>
<dbReference type="Pfam" id="PF01663">
    <property type="entry name" value="Phosphodiest"/>
    <property type="match status" value="1"/>
</dbReference>
<dbReference type="EMBL" id="SSOP01000090">
    <property type="protein sequence ID" value="KAB5591758.1"/>
    <property type="molecule type" value="Genomic_DNA"/>
</dbReference>
<feature type="transmembrane region" description="Helical" evidence="14">
    <location>
        <begin position="834"/>
        <end position="859"/>
    </location>
</feature>
<evidence type="ECO:0000256" key="9">
    <source>
        <dbReference type="ARBA" id="ARBA00022989"/>
    </source>
</evidence>
<keyword evidence="17" id="KW-1185">Reference proteome</keyword>
<keyword evidence="9 14" id="KW-1133">Transmembrane helix</keyword>
<dbReference type="Pfam" id="PF04987">
    <property type="entry name" value="PigN"/>
    <property type="match status" value="1"/>
</dbReference>
<sequence length="984" mass="109231">MRQHRILWPHNAPKKPPAKRVVLIVGDGLRADLLFNLNPFPQIPGSPTIVAPYLRSIASERGAFGVSHTRVPTETRPGHVALIGGMYEDVSAVTKGWKTNPVDFDSIFNKSSHTFAYGSPDVVPMFARGVYPEDKVSSWCFDEGDEDFTKDAKELDTWVISHLRETLHNATQHPGSPLDRNLRQEGVVIFLHLLGLDTTGHSYRPFSKEYRDNIVHVDNIVQEAERMLNTFYEHDDAPEGESRTAYIFTSDHGMSAIGNHGDGDPDNTRTPLISWGSGIRGPIPDLTPNSTHDSYSKPAWGAPLVNLARADVQQADITALMSALLGVDWPMNSVGVVPGLVTGPGYIEEGDRRGDEQMARIGVVNARAILEQYRVKHSIKAAHHLRYKSFPPLQPAAGGALSPGALELRELERLLAARDWQTARQKAQHLIDIALEGLVYLQRYDRYVLRFIITSGYLGWMLFSALHVLHTHVVPEDSSAGPIPRSQVSALDVLTMLISLSTFGIFAYQRSPWTYYLYASFPIYFFRSVLKEGNALFDLLARRMDWGTFPTPEELLGWGIGCVAVLECMTLAYTHRELWTVLFVVMGVVWPLFAWPKNFYSQNRLLGLGWTIACLGNGIFTMLSVEKAESLFLITLGAAAIILLGLAADSVVQQANNGRTPSLSSLIRAPKGCTRIQIVIIVIALVTTVSSARSIQNKQGLPALNQFAGWAILASSLVIPIFVRAEAVTPASKLQQYFLAFGPLFIILSISTEGLFYASFSFILYLWVEIEAKLHYYGSRTGIPAPKMIKRDRGWRAEALSKTLPEEDRDEVPQKVVPIQASSRGLTGDDVRRALFFLFFVQVAFFGAANVASISSFYLEPVYRLIPVFSPFTMASLLIFKIVAPYVILSITFATLNRRVALPPFALFKVALGLTDVMSLTFFYLVRDTGSWLEIGQSISFYVITSLLLAWSAGICAAGEWLMRDSFGEDLNSDLGIESIRKMD</sequence>
<keyword evidence="7 14" id="KW-0812">Transmembrane</keyword>
<gene>
    <name evidence="16" type="ORF">CTheo_4790</name>
</gene>
<dbReference type="Proteomes" id="UP000383932">
    <property type="component" value="Unassembled WGS sequence"/>
</dbReference>
<name>A0A5N5QJU2_9AGAM</name>
<evidence type="ECO:0000256" key="12">
    <source>
        <dbReference type="ARBA" id="ARBA00023316"/>
    </source>
</evidence>
<evidence type="ECO:0000256" key="11">
    <source>
        <dbReference type="ARBA" id="ARBA00023180"/>
    </source>
</evidence>
<dbReference type="CDD" id="cd16020">
    <property type="entry name" value="GPI_EPT_1"/>
    <property type="match status" value="1"/>
</dbReference>
<dbReference type="GO" id="GO:0005789">
    <property type="term" value="C:endoplasmic reticulum membrane"/>
    <property type="evidence" value="ECO:0007669"/>
    <property type="project" value="UniProtKB-SubCell"/>
</dbReference>
<feature type="transmembrane region" description="Helical" evidence="14">
    <location>
        <begin position="489"/>
        <end position="508"/>
    </location>
</feature>
<keyword evidence="11" id="KW-0325">Glycoprotein</keyword>
<comment type="function">
    <text evidence="13 14">Ethanolamine phosphate transferase involved in glycosylphosphatidylinositol-anchor biosynthesis. Transfers ethanolamine phosphate to the first alpha-1,4-linked mannose of the glycosylphosphatidylinositol precursor of GPI-anchor.</text>
</comment>
<feature type="transmembrane region" description="Helical" evidence="14">
    <location>
        <begin position="675"/>
        <end position="695"/>
    </location>
</feature>
<dbReference type="InterPro" id="IPR002591">
    <property type="entry name" value="Phosphodiest/P_Trfase"/>
</dbReference>
<feature type="transmembrane region" description="Helical" evidence="14">
    <location>
        <begin position="871"/>
        <end position="894"/>
    </location>
</feature>
<feature type="domain" description="GPI ethanolamine phosphate transferase 1 C-terminal" evidence="15">
    <location>
        <begin position="436"/>
        <end position="931"/>
    </location>
</feature>